<dbReference type="HOGENOM" id="CLU_088193_1_0_7"/>
<dbReference type="OrthoDB" id="5334020at2"/>
<evidence type="ECO:0008006" key="4">
    <source>
        <dbReference type="Google" id="ProtNLM"/>
    </source>
</evidence>
<accession>Q7VJU1</accession>
<dbReference type="eggNOG" id="COG4649">
    <property type="taxonomic scope" value="Bacteria"/>
</dbReference>
<keyword evidence="1" id="KW-0472">Membrane</keyword>
<dbReference type="Proteomes" id="UP000002495">
    <property type="component" value="Chromosome"/>
</dbReference>
<evidence type="ECO:0000313" key="3">
    <source>
        <dbReference type="Proteomes" id="UP000002495"/>
    </source>
</evidence>
<gene>
    <name evidence="2" type="ordered locus">HH_0152</name>
</gene>
<dbReference type="EMBL" id="AE017125">
    <property type="protein sequence ID" value="AAP76749.1"/>
    <property type="molecule type" value="Genomic_DNA"/>
</dbReference>
<protein>
    <recommendedName>
        <fullName evidence="4">Tetratricopeptide repeat-like domain-containing protein</fullName>
    </recommendedName>
</protein>
<dbReference type="RefSeq" id="WP_011114995.1">
    <property type="nucleotide sequence ID" value="NC_004917.1"/>
</dbReference>
<organism evidence="2 3">
    <name type="scientific">Helicobacter hepaticus (strain ATCC 51449 / 3B1)</name>
    <dbReference type="NCBI Taxonomy" id="235279"/>
    <lineage>
        <taxon>Bacteria</taxon>
        <taxon>Pseudomonadati</taxon>
        <taxon>Campylobacterota</taxon>
        <taxon>Epsilonproteobacteria</taxon>
        <taxon>Campylobacterales</taxon>
        <taxon>Helicobacteraceae</taxon>
        <taxon>Helicobacter</taxon>
    </lineage>
</organism>
<keyword evidence="3" id="KW-1185">Reference proteome</keyword>
<sequence>MSLKTDLKDIKDEFNKDEKILESAFRLEILWRRYRKYIILLILCMFGIGIGWIINDYMVSKRAEEASLAYAKLAEDATDKEALQSLKKSSPALYDLYRYSNAHGDIAVYESLIDSKNEFVRTLARYEVASYRASSLLEKTNNQDSYQAALAQNLESLEKTTSSSLKDLAILQEAYLLFQAHKPQEAHQKLMLISESSPLYREAMMLKHFGLRDKPSS</sequence>
<keyword evidence="1" id="KW-0812">Transmembrane</keyword>
<dbReference type="STRING" id="235279.HH_0152"/>
<dbReference type="KEGG" id="hhe:HH_0152"/>
<evidence type="ECO:0000256" key="1">
    <source>
        <dbReference type="SAM" id="Phobius"/>
    </source>
</evidence>
<evidence type="ECO:0000313" key="2">
    <source>
        <dbReference type="EMBL" id="AAP76749.1"/>
    </source>
</evidence>
<dbReference type="AlphaFoldDB" id="Q7VJU1"/>
<reference evidence="2 3" key="1">
    <citation type="journal article" date="2003" name="Proc. Natl. Acad. Sci. U.S.A.">
        <title>The complete genome sequence of the carcinogenic bacterium Helicobacter hepaticus.</title>
        <authorList>
            <person name="Suerbaum S."/>
            <person name="Josenhans C."/>
            <person name="Sterzenbach T."/>
            <person name="Drescher B."/>
            <person name="Brandt P."/>
            <person name="Bell M."/>
            <person name="Droege M."/>
            <person name="Fartmann B."/>
            <person name="Fischer H.-P."/>
            <person name="Ge Z."/>
            <person name="Hoerster A."/>
            <person name="Holland R."/>
            <person name="Klein K."/>
            <person name="Koenig J."/>
            <person name="Macko L."/>
            <person name="Mendz G.L."/>
            <person name="Nyakatura G."/>
            <person name="Schauer D.B."/>
            <person name="Shen Z."/>
            <person name="Weber J."/>
            <person name="Frosch M."/>
            <person name="Fox J.G."/>
        </authorList>
    </citation>
    <scope>NUCLEOTIDE SEQUENCE [LARGE SCALE GENOMIC DNA]</scope>
    <source>
        <strain evidence="3">ATCC 51449 / 3B1</strain>
    </source>
</reference>
<proteinExistence type="predicted"/>
<feature type="transmembrane region" description="Helical" evidence="1">
    <location>
        <begin position="37"/>
        <end position="54"/>
    </location>
</feature>
<name>Q7VJU1_HELHP</name>
<keyword evidence="1" id="KW-1133">Transmembrane helix</keyword>